<sequence length="107" mass="12471">MAEDERESDVSEEEENEEIPEETQEKQEEKLDGPPDRAVLRHFFIRFCASFIAGVLFLHWSITWLRWERDDLPPQTAPVHEFLSLLLNPYSMTDNTLVPPNTTLVSV</sequence>
<keyword evidence="2" id="KW-0472">Membrane</keyword>
<gene>
    <name evidence="3" type="primary">Hypp8097</name>
    <name evidence="3" type="ORF">BLAG_LOCUS9601</name>
</gene>
<name>A0A8J9Z6V8_BRALA</name>
<dbReference type="EMBL" id="OV696701">
    <property type="protein sequence ID" value="CAH1248187.1"/>
    <property type="molecule type" value="Genomic_DNA"/>
</dbReference>
<organism evidence="3 4">
    <name type="scientific">Branchiostoma lanceolatum</name>
    <name type="common">Common lancelet</name>
    <name type="synonym">Amphioxus lanceolatum</name>
    <dbReference type="NCBI Taxonomy" id="7740"/>
    <lineage>
        <taxon>Eukaryota</taxon>
        <taxon>Metazoa</taxon>
        <taxon>Chordata</taxon>
        <taxon>Cephalochordata</taxon>
        <taxon>Leptocardii</taxon>
        <taxon>Amphioxiformes</taxon>
        <taxon>Branchiostomatidae</taxon>
        <taxon>Branchiostoma</taxon>
    </lineage>
</organism>
<feature type="compositionally biased region" description="Acidic residues" evidence="1">
    <location>
        <begin position="1"/>
        <end position="22"/>
    </location>
</feature>
<feature type="transmembrane region" description="Helical" evidence="2">
    <location>
        <begin position="43"/>
        <end position="65"/>
    </location>
</feature>
<dbReference type="OrthoDB" id="5955743at2759"/>
<evidence type="ECO:0000256" key="2">
    <source>
        <dbReference type="SAM" id="Phobius"/>
    </source>
</evidence>
<keyword evidence="4" id="KW-1185">Reference proteome</keyword>
<feature type="compositionally biased region" description="Basic and acidic residues" evidence="1">
    <location>
        <begin position="23"/>
        <end position="33"/>
    </location>
</feature>
<evidence type="ECO:0000313" key="4">
    <source>
        <dbReference type="Proteomes" id="UP000838412"/>
    </source>
</evidence>
<keyword evidence="2" id="KW-1133">Transmembrane helix</keyword>
<keyword evidence="2" id="KW-0812">Transmembrane</keyword>
<dbReference type="AlphaFoldDB" id="A0A8J9Z6V8"/>
<reference evidence="3" key="1">
    <citation type="submission" date="2022-01" db="EMBL/GenBank/DDBJ databases">
        <authorList>
            <person name="Braso-Vives M."/>
        </authorList>
    </citation>
    <scope>NUCLEOTIDE SEQUENCE</scope>
</reference>
<feature type="region of interest" description="Disordered" evidence="1">
    <location>
        <begin position="1"/>
        <end position="33"/>
    </location>
</feature>
<protein>
    <submittedName>
        <fullName evidence="3">Hypp8097 protein</fullName>
    </submittedName>
</protein>
<evidence type="ECO:0000256" key="1">
    <source>
        <dbReference type="SAM" id="MobiDB-lite"/>
    </source>
</evidence>
<accession>A0A8J9Z6V8</accession>
<evidence type="ECO:0000313" key="3">
    <source>
        <dbReference type="EMBL" id="CAH1248187.1"/>
    </source>
</evidence>
<dbReference type="Proteomes" id="UP000838412">
    <property type="component" value="Chromosome 16"/>
</dbReference>
<proteinExistence type="predicted"/>